<accession>A0AAW1PWC9</accession>
<reference evidence="2 3" key="1">
    <citation type="journal article" date="2024" name="Nat. Commun.">
        <title>Phylogenomics reveals the evolutionary origins of lichenization in chlorophyte algae.</title>
        <authorList>
            <person name="Puginier C."/>
            <person name="Libourel C."/>
            <person name="Otte J."/>
            <person name="Skaloud P."/>
            <person name="Haon M."/>
            <person name="Grisel S."/>
            <person name="Petersen M."/>
            <person name="Berrin J.G."/>
            <person name="Delaux P.M."/>
            <person name="Dal Grande F."/>
            <person name="Keller J."/>
        </authorList>
    </citation>
    <scope>NUCLEOTIDE SEQUENCE [LARGE SCALE GENOMIC DNA]</scope>
    <source>
        <strain evidence="2 3">SAG 2036</strain>
    </source>
</reference>
<dbReference type="Pfam" id="PF12697">
    <property type="entry name" value="Abhydrolase_6"/>
    <property type="match status" value="1"/>
</dbReference>
<dbReference type="PANTHER" id="PTHR46438">
    <property type="entry name" value="ALPHA/BETA-HYDROLASES SUPERFAMILY PROTEIN"/>
    <property type="match status" value="1"/>
</dbReference>
<dbReference type="GO" id="GO:0047746">
    <property type="term" value="F:chlorophyllase activity"/>
    <property type="evidence" value="ECO:0007669"/>
    <property type="project" value="TreeGrafter"/>
</dbReference>
<keyword evidence="3" id="KW-1185">Reference proteome</keyword>
<dbReference type="EMBL" id="JALJOQ010000007">
    <property type="protein sequence ID" value="KAK9812307.1"/>
    <property type="molecule type" value="Genomic_DNA"/>
</dbReference>
<protein>
    <recommendedName>
        <fullName evidence="1">AB hydrolase-1 domain-containing protein</fullName>
    </recommendedName>
</protein>
<evidence type="ECO:0000313" key="3">
    <source>
        <dbReference type="Proteomes" id="UP001465755"/>
    </source>
</evidence>
<gene>
    <name evidence="2" type="ORF">WJX73_000809</name>
</gene>
<dbReference type="SUPFAM" id="SSF53474">
    <property type="entry name" value="alpha/beta-Hydrolases"/>
    <property type="match status" value="1"/>
</dbReference>
<name>A0AAW1PWC9_9CHLO</name>
<dbReference type="Proteomes" id="UP001465755">
    <property type="component" value="Unassembled WGS sequence"/>
</dbReference>
<dbReference type="AlphaFoldDB" id="A0AAW1PWC9"/>
<sequence length="325" mass="36023">MLQSPVTPSSARCSLSLESAEPYIIDTYTWHTHQGGLGEGEQDKGYKIAYTVVGEGKPVVLVHGFGASIGHWRKNIPKLAQTHKVYAVDLLGFGRSDKPPMAYSTDVWKQQLLDFARNKVGEPAVYIGNSLGSLICLMAASELEEDVQGLLFLNCAGGMNNKCTPEDWRVKMAMPFFALVDFLLSRQRIARALFNWFRSPKTLRKVLSRVYVNPEAVDDALIDLINTPSGAEGALEAFVSMITGDPGPRPEQYLSELTCPLLLLWGTKDPFTPLDGPVGRYFKRLPESHSNISFEEIPDTGHCPHDDRPEIVNKKILAFLGQHHA</sequence>
<evidence type="ECO:0000259" key="1">
    <source>
        <dbReference type="Pfam" id="PF12697"/>
    </source>
</evidence>
<comment type="caution">
    <text evidence="2">The sequence shown here is derived from an EMBL/GenBank/DDBJ whole genome shotgun (WGS) entry which is preliminary data.</text>
</comment>
<dbReference type="Gene3D" id="3.40.50.1820">
    <property type="entry name" value="alpha/beta hydrolase"/>
    <property type="match status" value="1"/>
</dbReference>
<dbReference type="PANTHER" id="PTHR46438:SF7">
    <property type="entry name" value="ALPHA_BETA-HYDROLASES SUPERFAMILY PROTEIN"/>
    <property type="match status" value="1"/>
</dbReference>
<dbReference type="GO" id="GO:0009507">
    <property type="term" value="C:chloroplast"/>
    <property type="evidence" value="ECO:0007669"/>
    <property type="project" value="TreeGrafter"/>
</dbReference>
<dbReference type="InterPro" id="IPR000073">
    <property type="entry name" value="AB_hydrolase_1"/>
</dbReference>
<evidence type="ECO:0000313" key="2">
    <source>
        <dbReference type="EMBL" id="KAK9812307.1"/>
    </source>
</evidence>
<dbReference type="GO" id="GO:0015994">
    <property type="term" value="P:chlorophyll metabolic process"/>
    <property type="evidence" value="ECO:0007669"/>
    <property type="project" value="TreeGrafter"/>
</dbReference>
<dbReference type="InterPro" id="IPR029058">
    <property type="entry name" value="AB_hydrolase_fold"/>
</dbReference>
<feature type="domain" description="AB hydrolase-1" evidence="1">
    <location>
        <begin position="59"/>
        <end position="313"/>
    </location>
</feature>
<proteinExistence type="predicted"/>
<organism evidence="2 3">
    <name type="scientific">Symbiochloris irregularis</name>
    <dbReference type="NCBI Taxonomy" id="706552"/>
    <lineage>
        <taxon>Eukaryota</taxon>
        <taxon>Viridiplantae</taxon>
        <taxon>Chlorophyta</taxon>
        <taxon>core chlorophytes</taxon>
        <taxon>Trebouxiophyceae</taxon>
        <taxon>Trebouxiales</taxon>
        <taxon>Trebouxiaceae</taxon>
        <taxon>Symbiochloris</taxon>
    </lineage>
</organism>
<dbReference type="FunFam" id="3.40.50.1820:FF:000174">
    <property type="entry name" value="Predicted protein"/>
    <property type="match status" value="1"/>
</dbReference>
<dbReference type="PRINTS" id="PR00111">
    <property type="entry name" value="ABHYDROLASE"/>
</dbReference>